<sequence length="83" mass="9584">MDTILDEYSIEGRTLLDVDITEGKELGYQFIFNTKTDDNKTSIKLKLEVVNVEHNRCEDSICPLKEYRCDGINCNVKLVEILK</sequence>
<accession>A0AAE7RVS0</accession>
<organism evidence="1 2">
    <name type="scientific">uncultured phage cr91_1</name>
    <dbReference type="NCBI Taxonomy" id="2986403"/>
    <lineage>
        <taxon>Viruses</taxon>
        <taxon>Duplodnaviria</taxon>
        <taxon>Heunggongvirae</taxon>
        <taxon>Uroviricota</taxon>
        <taxon>Caudoviricetes</taxon>
        <taxon>Crassvirales</taxon>
        <taxon>Intestiviridae</taxon>
        <taxon>Crudevirinae</taxon>
        <taxon>Drivevirus</taxon>
        <taxon>Drivevirus gastrointestinalis</taxon>
    </lineage>
</organism>
<dbReference type="GeneID" id="75691548"/>
<dbReference type="KEGG" id="vg:75691548"/>
<dbReference type="Proteomes" id="UP000827372">
    <property type="component" value="Segment"/>
</dbReference>
<reference evidence="1 2" key="1">
    <citation type="submission" date="2021-04" db="EMBL/GenBank/DDBJ databases">
        <authorList>
            <person name="Shkoporov A.N."/>
            <person name="Stockdale S.R."/>
            <person name="Guerin E."/>
            <person name="Ross R.P."/>
            <person name="Hill C."/>
        </authorList>
    </citation>
    <scope>NUCLEOTIDE SEQUENCE [LARGE SCALE GENOMIC DNA]</scope>
    <source>
        <strain evidence="2">cr91_1</strain>
    </source>
</reference>
<protein>
    <submittedName>
        <fullName evidence="1">Uncharacterized protein</fullName>
    </submittedName>
</protein>
<keyword evidence="2" id="KW-1185">Reference proteome</keyword>
<dbReference type="EMBL" id="MZ130480">
    <property type="protein sequence ID" value="QWM89595.1"/>
    <property type="molecule type" value="Genomic_DNA"/>
</dbReference>
<evidence type="ECO:0000313" key="1">
    <source>
        <dbReference type="EMBL" id="QWM89595.1"/>
    </source>
</evidence>
<evidence type="ECO:0000313" key="2">
    <source>
        <dbReference type="Proteomes" id="UP000827372"/>
    </source>
</evidence>
<name>A0AAE7RVS0_9CAUD</name>
<gene>
    <name evidence="1" type="primary">gp_16365</name>
</gene>
<proteinExistence type="predicted"/>
<dbReference type="RefSeq" id="YP_010359167.1">
    <property type="nucleotide sequence ID" value="NC_062770.1"/>
</dbReference>